<dbReference type="AlphaFoldDB" id="A0A9D1W1W8"/>
<keyword evidence="1" id="KW-0812">Transmembrane</keyword>
<organism evidence="3 4">
    <name type="scientific">Candidatus Borkfalkia faecavium</name>
    <dbReference type="NCBI Taxonomy" id="2838508"/>
    <lineage>
        <taxon>Bacteria</taxon>
        <taxon>Bacillati</taxon>
        <taxon>Bacillota</taxon>
        <taxon>Clostridia</taxon>
        <taxon>Christensenellales</taxon>
        <taxon>Christensenellaceae</taxon>
        <taxon>Candidatus Borkfalkia</taxon>
    </lineage>
</organism>
<sequence length="185" mass="20310">MMVQWAIFAAVCFLLLPITAQADLVLDAREKKCYFLLRLYGKLRLAGGYAAPYAEGVALHLSGRRAFLFPLRDFAQNTSRMQLLRGFRLLSCSYYAEVGFREAAGAAVLAAAALQIAGGIAAGILRAGGHRVRPRGTSLYLGKDRLLLDFRAVIFFTPLVLAASLGKALIQNFQEGKNDHERRFG</sequence>
<gene>
    <name evidence="3" type="ORF">H9851_07265</name>
</gene>
<dbReference type="Proteomes" id="UP000886847">
    <property type="component" value="Unassembled WGS sequence"/>
</dbReference>
<reference evidence="3" key="1">
    <citation type="journal article" date="2021" name="PeerJ">
        <title>Extensive microbial diversity within the chicken gut microbiome revealed by metagenomics and culture.</title>
        <authorList>
            <person name="Gilroy R."/>
            <person name="Ravi A."/>
            <person name="Getino M."/>
            <person name="Pursley I."/>
            <person name="Horton D.L."/>
            <person name="Alikhan N.F."/>
            <person name="Baker D."/>
            <person name="Gharbi K."/>
            <person name="Hall N."/>
            <person name="Watson M."/>
            <person name="Adriaenssens E.M."/>
            <person name="Foster-Nyarko E."/>
            <person name="Jarju S."/>
            <person name="Secka A."/>
            <person name="Antonio M."/>
            <person name="Oren A."/>
            <person name="Chaudhuri R.R."/>
            <person name="La Ragione R."/>
            <person name="Hildebrand F."/>
            <person name="Pallen M.J."/>
        </authorList>
    </citation>
    <scope>NUCLEOTIDE SEQUENCE</scope>
    <source>
        <strain evidence="3">2189</strain>
    </source>
</reference>
<evidence type="ECO:0000313" key="4">
    <source>
        <dbReference type="Proteomes" id="UP000886847"/>
    </source>
</evidence>
<comment type="caution">
    <text evidence="3">The sequence shown here is derived from an EMBL/GenBank/DDBJ whole genome shotgun (WGS) entry which is preliminary data.</text>
</comment>
<evidence type="ECO:0000256" key="2">
    <source>
        <dbReference type="SAM" id="SignalP"/>
    </source>
</evidence>
<reference evidence="3" key="2">
    <citation type="submission" date="2021-04" db="EMBL/GenBank/DDBJ databases">
        <authorList>
            <person name="Gilroy R."/>
        </authorList>
    </citation>
    <scope>NUCLEOTIDE SEQUENCE</scope>
    <source>
        <strain evidence="3">2189</strain>
    </source>
</reference>
<keyword evidence="1" id="KW-1133">Transmembrane helix</keyword>
<name>A0A9D1W1W8_9FIRM</name>
<feature type="chain" id="PRO_5039172910" evidence="2">
    <location>
        <begin position="23"/>
        <end position="185"/>
    </location>
</feature>
<accession>A0A9D1W1W8</accession>
<evidence type="ECO:0000313" key="3">
    <source>
        <dbReference type="EMBL" id="HIX51059.1"/>
    </source>
</evidence>
<protein>
    <submittedName>
        <fullName evidence="3">Uncharacterized protein</fullName>
    </submittedName>
</protein>
<feature type="transmembrane region" description="Helical" evidence="1">
    <location>
        <begin position="146"/>
        <end position="170"/>
    </location>
</feature>
<proteinExistence type="predicted"/>
<keyword evidence="1" id="KW-0472">Membrane</keyword>
<feature type="signal peptide" evidence="2">
    <location>
        <begin position="1"/>
        <end position="22"/>
    </location>
</feature>
<evidence type="ECO:0000256" key="1">
    <source>
        <dbReference type="SAM" id="Phobius"/>
    </source>
</evidence>
<dbReference type="EMBL" id="DXEW01000035">
    <property type="protein sequence ID" value="HIX51059.1"/>
    <property type="molecule type" value="Genomic_DNA"/>
</dbReference>
<feature type="transmembrane region" description="Helical" evidence="1">
    <location>
        <begin position="103"/>
        <end position="125"/>
    </location>
</feature>
<keyword evidence="2" id="KW-0732">Signal</keyword>